<evidence type="ECO:0000313" key="4">
    <source>
        <dbReference type="Proteomes" id="UP000642829"/>
    </source>
</evidence>
<keyword evidence="4" id="KW-1185">Reference proteome</keyword>
<proteinExistence type="predicted"/>
<comment type="caution">
    <text evidence="3">The sequence shown here is derived from an EMBL/GenBank/DDBJ whole genome shotgun (WGS) entry which is preliminary data.</text>
</comment>
<dbReference type="EMBL" id="BMXG01000023">
    <property type="protein sequence ID" value="GHC10180.1"/>
    <property type="molecule type" value="Genomic_DNA"/>
</dbReference>
<accession>A0A8J3GFC3</accession>
<evidence type="ECO:0000256" key="2">
    <source>
        <dbReference type="SAM" id="Phobius"/>
    </source>
</evidence>
<reference evidence="3" key="2">
    <citation type="submission" date="2020-09" db="EMBL/GenBank/DDBJ databases">
        <authorList>
            <person name="Sun Q."/>
            <person name="Kim S."/>
        </authorList>
    </citation>
    <scope>NUCLEOTIDE SEQUENCE</scope>
    <source>
        <strain evidence="3">KCTC 12870</strain>
    </source>
</reference>
<reference evidence="3" key="1">
    <citation type="journal article" date="2014" name="Int. J. Syst. Evol. Microbiol.">
        <title>Complete genome sequence of Corynebacterium casei LMG S-19264T (=DSM 44701T), isolated from a smear-ripened cheese.</title>
        <authorList>
            <consortium name="US DOE Joint Genome Institute (JGI-PGF)"/>
            <person name="Walter F."/>
            <person name="Albersmeier A."/>
            <person name="Kalinowski J."/>
            <person name="Ruckert C."/>
        </authorList>
    </citation>
    <scope>NUCLEOTIDE SEQUENCE</scope>
    <source>
        <strain evidence="3">KCTC 12870</strain>
    </source>
</reference>
<evidence type="ECO:0000256" key="1">
    <source>
        <dbReference type="SAM" id="MobiDB-lite"/>
    </source>
</evidence>
<evidence type="ECO:0000313" key="3">
    <source>
        <dbReference type="EMBL" id="GHC10180.1"/>
    </source>
</evidence>
<keyword evidence="2" id="KW-0472">Membrane</keyword>
<keyword evidence="2" id="KW-1133">Transmembrane helix</keyword>
<feature type="transmembrane region" description="Helical" evidence="2">
    <location>
        <begin position="61"/>
        <end position="82"/>
    </location>
</feature>
<feature type="region of interest" description="Disordered" evidence="1">
    <location>
        <begin position="26"/>
        <end position="46"/>
    </location>
</feature>
<protein>
    <submittedName>
        <fullName evidence="3">Uncharacterized protein</fullName>
    </submittedName>
</protein>
<organism evidence="3 4">
    <name type="scientific">Cerasicoccus arenae</name>
    <dbReference type="NCBI Taxonomy" id="424488"/>
    <lineage>
        <taxon>Bacteria</taxon>
        <taxon>Pseudomonadati</taxon>
        <taxon>Verrucomicrobiota</taxon>
        <taxon>Opitutia</taxon>
        <taxon>Puniceicoccales</taxon>
        <taxon>Cerasicoccaceae</taxon>
        <taxon>Cerasicoccus</taxon>
    </lineage>
</organism>
<gene>
    <name evidence="3" type="ORF">GCM10007047_29370</name>
</gene>
<keyword evidence="2" id="KW-0812">Transmembrane</keyword>
<dbReference type="RefSeq" id="WP_189516595.1">
    <property type="nucleotide sequence ID" value="NZ_BMXG01000023.1"/>
</dbReference>
<dbReference type="AlphaFoldDB" id="A0A8J3GFC3"/>
<sequence>MPNLNWPTESRNAQPSERVVVVPRTPDYDHPYARVPKPPPIRSKPKVTVVPPPLQRKASPVPFSLLLAVGVILAICGAAYYVMSKDYTPTAQDRKLVNAHLAVPEIMANETPADFVKAMDVQSVRLASGQSRASINGKVYRVGDVVDEYHGLVFVGHDPDGEFLLFRDPEQQVHFYSLYKE</sequence>
<dbReference type="Proteomes" id="UP000642829">
    <property type="component" value="Unassembled WGS sequence"/>
</dbReference>
<name>A0A8J3GFC3_9BACT</name>